<name>A0A7I5E9V9_HAECO</name>
<dbReference type="GO" id="GO:0005634">
    <property type="term" value="C:nucleus"/>
    <property type="evidence" value="ECO:0007669"/>
    <property type="project" value="TreeGrafter"/>
</dbReference>
<dbReference type="GO" id="GO:0008270">
    <property type="term" value="F:zinc ion binding"/>
    <property type="evidence" value="ECO:0007669"/>
    <property type="project" value="UniProtKB-KW"/>
</dbReference>
<evidence type="ECO:0000259" key="4">
    <source>
        <dbReference type="Pfam" id="PF14768"/>
    </source>
</evidence>
<evidence type="ECO:0000313" key="6">
    <source>
        <dbReference type="WBParaSite" id="HCON_00094805-00001"/>
    </source>
</evidence>
<dbReference type="OrthoDB" id="435311at2759"/>
<protein>
    <submittedName>
        <fullName evidence="6">RPA_interact_C domain-containing protein</fullName>
    </submittedName>
</protein>
<sequence>MSATTSNRAHLYKNNGRAHAMRDSLRKRCAEKLRERRLDQFASRRQVETAVRETVSAEMKADMDDLGEDAWLELFESISRALIQEQYDDILRLEEERLAADVEEYLNPPVYCPSCLRSPLTVTEKSAMCRRCSFLYNFARGSTPPTQSELRQLLADGFFTHEATECTVQPEAVQLNGQLQLRCSDCGFHTVIV</sequence>
<proteinExistence type="predicted"/>
<organism evidence="5 6">
    <name type="scientific">Haemonchus contortus</name>
    <name type="common">Barber pole worm</name>
    <dbReference type="NCBI Taxonomy" id="6289"/>
    <lineage>
        <taxon>Eukaryota</taxon>
        <taxon>Metazoa</taxon>
        <taxon>Ecdysozoa</taxon>
        <taxon>Nematoda</taxon>
        <taxon>Chromadorea</taxon>
        <taxon>Rhabditida</taxon>
        <taxon>Rhabditina</taxon>
        <taxon>Rhabditomorpha</taxon>
        <taxon>Strongyloidea</taxon>
        <taxon>Trichostrongylidae</taxon>
        <taxon>Haemonchus</taxon>
    </lineage>
</organism>
<keyword evidence="2" id="KW-0863">Zinc-finger</keyword>
<dbReference type="Pfam" id="PF14768">
    <property type="entry name" value="RPA_interact_C"/>
    <property type="match status" value="1"/>
</dbReference>
<dbReference type="AlphaFoldDB" id="A0A7I5E9V9"/>
<dbReference type="InterPro" id="IPR028159">
    <property type="entry name" value="RPA_interact_C_dom"/>
</dbReference>
<evidence type="ECO:0000256" key="3">
    <source>
        <dbReference type="ARBA" id="ARBA00022833"/>
    </source>
</evidence>
<accession>A0A7I5E9V9</accession>
<dbReference type="GO" id="GO:0006606">
    <property type="term" value="P:protein import into nucleus"/>
    <property type="evidence" value="ECO:0007669"/>
    <property type="project" value="TreeGrafter"/>
</dbReference>
<dbReference type="InterPro" id="IPR028156">
    <property type="entry name" value="RIP"/>
</dbReference>
<evidence type="ECO:0000256" key="2">
    <source>
        <dbReference type="ARBA" id="ARBA00022771"/>
    </source>
</evidence>
<dbReference type="PANTHER" id="PTHR31742:SF1">
    <property type="entry name" value="RPA-INTERACTING PROTEIN"/>
    <property type="match status" value="1"/>
</dbReference>
<feature type="domain" description="RPA-interacting protein C-terminal" evidence="4">
    <location>
        <begin position="112"/>
        <end position="189"/>
    </location>
</feature>
<keyword evidence="5" id="KW-1185">Reference proteome</keyword>
<keyword evidence="3" id="KW-0862">Zinc</keyword>
<evidence type="ECO:0000256" key="1">
    <source>
        <dbReference type="ARBA" id="ARBA00022723"/>
    </source>
</evidence>
<evidence type="ECO:0000313" key="5">
    <source>
        <dbReference type="Proteomes" id="UP000025227"/>
    </source>
</evidence>
<dbReference type="OMA" id="SHADREC"/>
<reference evidence="6" key="1">
    <citation type="submission" date="2020-12" db="UniProtKB">
        <authorList>
            <consortium name="WormBaseParasite"/>
        </authorList>
    </citation>
    <scope>IDENTIFICATION</scope>
    <source>
        <strain evidence="6">MHco3</strain>
    </source>
</reference>
<keyword evidence="1" id="KW-0479">Metal-binding</keyword>
<dbReference type="PANTHER" id="PTHR31742">
    <property type="entry name" value="RPA-INTERACTING PROTEIN RPAIN"/>
    <property type="match status" value="1"/>
</dbReference>
<dbReference type="WBParaSite" id="HCON_00094805-00001">
    <property type="protein sequence ID" value="HCON_00094805-00001"/>
    <property type="gene ID" value="HCON_00094805"/>
</dbReference>
<dbReference type="Proteomes" id="UP000025227">
    <property type="component" value="Unplaced"/>
</dbReference>